<proteinExistence type="predicted"/>
<evidence type="ECO:0000313" key="1">
    <source>
        <dbReference type="EMBL" id="KAG8463446.1"/>
    </source>
</evidence>
<dbReference type="InterPro" id="IPR037219">
    <property type="entry name" value="Peptidase_M41-like"/>
</dbReference>
<dbReference type="PANTHER" id="PTHR33471:SF7">
    <property type="entry name" value="ATP-DEPENDENT ZINC METALLOPROTEASE-RELATED"/>
    <property type="match status" value="1"/>
</dbReference>
<reference evidence="1" key="1">
    <citation type="submission" date="2021-05" db="EMBL/GenBank/DDBJ databases">
        <title>The genome of the haptophyte Pavlova lutheri (Diacronema luteri, Pavlovales) - a model for lipid biosynthesis in eukaryotic algae.</title>
        <authorList>
            <person name="Hulatt C.J."/>
            <person name="Posewitz M.C."/>
        </authorList>
    </citation>
    <scope>NUCLEOTIDE SEQUENCE</scope>
    <source>
        <strain evidence="1">NIVA-4/92</strain>
    </source>
</reference>
<dbReference type="GO" id="GO:0005524">
    <property type="term" value="F:ATP binding"/>
    <property type="evidence" value="ECO:0007669"/>
    <property type="project" value="InterPro"/>
</dbReference>
<accession>A0A8J6C9W6</accession>
<dbReference type="GO" id="GO:0006508">
    <property type="term" value="P:proteolysis"/>
    <property type="evidence" value="ECO:0007669"/>
    <property type="project" value="InterPro"/>
</dbReference>
<comment type="caution">
    <text evidence="1">The sequence shown here is derived from an EMBL/GenBank/DDBJ whole genome shotgun (WGS) entry which is preliminary data.</text>
</comment>
<dbReference type="AlphaFoldDB" id="A0A8J6C9W6"/>
<name>A0A8J6C9W6_DIALT</name>
<dbReference type="GO" id="GO:0004176">
    <property type="term" value="F:ATP-dependent peptidase activity"/>
    <property type="evidence" value="ECO:0007669"/>
    <property type="project" value="InterPro"/>
</dbReference>
<dbReference type="Gene3D" id="1.20.58.760">
    <property type="entry name" value="Peptidase M41"/>
    <property type="match status" value="1"/>
</dbReference>
<gene>
    <name evidence="1" type="ORF">KFE25_004957</name>
</gene>
<dbReference type="Proteomes" id="UP000751190">
    <property type="component" value="Unassembled WGS sequence"/>
</dbReference>
<dbReference type="PANTHER" id="PTHR33471">
    <property type="entry name" value="ATP-DEPENDENT ZINC METALLOPROTEASE-RELATED"/>
    <property type="match status" value="1"/>
</dbReference>
<dbReference type="GO" id="GO:0004222">
    <property type="term" value="F:metalloendopeptidase activity"/>
    <property type="evidence" value="ECO:0007669"/>
    <property type="project" value="InterPro"/>
</dbReference>
<protein>
    <submittedName>
        <fullName evidence="1">Uncharacterized protein</fullName>
    </submittedName>
</protein>
<dbReference type="EMBL" id="JAGTXO010000016">
    <property type="protein sequence ID" value="KAG8463446.1"/>
    <property type="molecule type" value="Genomic_DNA"/>
</dbReference>
<evidence type="ECO:0000313" key="2">
    <source>
        <dbReference type="Proteomes" id="UP000751190"/>
    </source>
</evidence>
<sequence length="298" mass="31928">MERDIFFSVKIDHVLNSGAFSGFGTGRVPVREPLEPATRLRAVHAILNVHRQTPVEAVIAVQAAVGAALLWLGSGMSAVTSSAIGLSLAAADYALGAATGSPFLLNRTMLLIARALHPRPGFAQSCVHEAGHFCVGYVYGQRILSVQVYDLLSQLRANDGCGGRVKTMGDALDEKLLRSSDDDLLKRASLCMGGIAAEHMHAHDGHGGSNDLGQVAKLLHTYRPSWSATERADFVVAAFHDASRVLTTHRALMDTLVSELESNPTPKFGACCSLLAAAYDESKRKPDIVATVVHRRHK</sequence>
<dbReference type="SUPFAM" id="SSF140990">
    <property type="entry name" value="FtsH protease domain-like"/>
    <property type="match status" value="1"/>
</dbReference>
<keyword evidence="2" id="KW-1185">Reference proteome</keyword>
<organism evidence="1 2">
    <name type="scientific">Diacronema lutheri</name>
    <name type="common">Unicellular marine alga</name>
    <name type="synonym">Monochrysis lutheri</name>
    <dbReference type="NCBI Taxonomy" id="2081491"/>
    <lineage>
        <taxon>Eukaryota</taxon>
        <taxon>Haptista</taxon>
        <taxon>Haptophyta</taxon>
        <taxon>Pavlovophyceae</taxon>
        <taxon>Pavlovales</taxon>
        <taxon>Pavlovaceae</taxon>
        <taxon>Diacronema</taxon>
    </lineage>
</organism>